<proteinExistence type="predicted"/>
<gene>
    <name evidence="1" type="ORF">DSM3645_03758</name>
</gene>
<dbReference type="AlphaFoldDB" id="A3ZW63"/>
<evidence type="ECO:0000313" key="2">
    <source>
        <dbReference type="Proteomes" id="UP000004358"/>
    </source>
</evidence>
<dbReference type="EMBL" id="AANZ01000014">
    <property type="protein sequence ID" value="EAQ79561.1"/>
    <property type="molecule type" value="Genomic_DNA"/>
</dbReference>
<organism evidence="1 2">
    <name type="scientific">Blastopirellula marina DSM 3645</name>
    <dbReference type="NCBI Taxonomy" id="314230"/>
    <lineage>
        <taxon>Bacteria</taxon>
        <taxon>Pseudomonadati</taxon>
        <taxon>Planctomycetota</taxon>
        <taxon>Planctomycetia</taxon>
        <taxon>Pirellulales</taxon>
        <taxon>Pirellulaceae</taxon>
        <taxon>Blastopirellula</taxon>
    </lineage>
</organism>
<protein>
    <submittedName>
        <fullName evidence="1">Uncharacterized protein</fullName>
    </submittedName>
</protein>
<dbReference type="Proteomes" id="UP000004358">
    <property type="component" value="Unassembled WGS sequence"/>
</dbReference>
<dbReference type="HOGENOM" id="CLU_3424614_0_0_0"/>
<reference evidence="1 2" key="1">
    <citation type="submission" date="2006-02" db="EMBL/GenBank/DDBJ databases">
        <authorList>
            <person name="Amann R."/>
            <person name="Ferriera S."/>
            <person name="Johnson J."/>
            <person name="Kravitz S."/>
            <person name="Halpern A."/>
            <person name="Remington K."/>
            <person name="Beeson K."/>
            <person name="Tran B."/>
            <person name="Rogers Y.-H."/>
            <person name="Friedman R."/>
            <person name="Venter J.C."/>
        </authorList>
    </citation>
    <scope>NUCLEOTIDE SEQUENCE [LARGE SCALE GENOMIC DNA]</scope>
    <source>
        <strain evidence="1 2">DSM 3645</strain>
    </source>
</reference>
<evidence type="ECO:0000313" key="1">
    <source>
        <dbReference type="EMBL" id="EAQ79561.1"/>
    </source>
</evidence>
<accession>A3ZW63</accession>
<dbReference type="STRING" id="314230.DSM3645_03758"/>
<name>A3ZW63_9BACT</name>
<comment type="caution">
    <text evidence="1">The sequence shown here is derived from an EMBL/GenBank/DDBJ whole genome shotgun (WGS) entry which is preliminary data.</text>
</comment>
<sequence>MGGSGKNLLGFVRMDVRAKLRD</sequence>